<dbReference type="EMBL" id="UZAM01013503">
    <property type="protein sequence ID" value="VDP28259.1"/>
    <property type="molecule type" value="Genomic_DNA"/>
</dbReference>
<accession>A0A3P8FZM1</accession>
<protein>
    <submittedName>
        <fullName evidence="2">Uncharacterized protein</fullName>
    </submittedName>
</protein>
<evidence type="ECO:0000256" key="1">
    <source>
        <dbReference type="ARBA" id="ARBA00008209"/>
    </source>
</evidence>
<comment type="similarity">
    <text evidence="1">Belongs to the RCAN family.</text>
</comment>
<proteinExistence type="inferred from homology"/>
<dbReference type="GO" id="GO:0008597">
    <property type="term" value="F:calcium-dependent protein serine/threonine phosphatase regulator activity"/>
    <property type="evidence" value="ECO:0007669"/>
    <property type="project" value="TreeGrafter"/>
</dbReference>
<keyword evidence="3" id="KW-1185">Reference proteome</keyword>
<dbReference type="OrthoDB" id="17212at2759"/>
<reference evidence="2 3" key="1">
    <citation type="submission" date="2018-11" db="EMBL/GenBank/DDBJ databases">
        <authorList>
            <consortium name="Pathogen Informatics"/>
        </authorList>
    </citation>
    <scope>NUCLEOTIDE SEQUENCE [LARGE SCALE GENOMIC DNA]</scope>
</reference>
<dbReference type="GO" id="GO:0019722">
    <property type="term" value="P:calcium-mediated signaling"/>
    <property type="evidence" value="ECO:0007669"/>
    <property type="project" value="InterPro"/>
</dbReference>
<gene>
    <name evidence="2" type="ORF">SBAD_LOCUS10025</name>
</gene>
<dbReference type="AlphaFoldDB" id="A0A3P8FZM1"/>
<dbReference type="GO" id="GO:0005737">
    <property type="term" value="C:cytoplasm"/>
    <property type="evidence" value="ECO:0007669"/>
    <property type="project" value="TreeGrafter"/>
</dbReference>
<organism evidence="2 3">
    <name type="scientific">Soboliphyme baturini</name>
    <dbReference type="NCBI Taxonomy" id="241478"/>
    <lineage>
        <taxon>Eukaryota</taxon>
        <taxon>Metazoa</taxon>
        <taxon>Ecdysozoa</taxon>
        <taxon>Nematoda</taxon>
        <taxon>Enoplea</taxon>
        <taxon>Dorylaimia</taxon>
        <taxon>Dioctophymatida</taxon>
        <taxon>Dioctophymatoidea</taxon>
        <taxon>Soboliphymatidae</taxon>
        <taxon>Soboliphyme</taxon>
    </lineage>
</organism>
<name>A0A3P8FZM1_9BILA</name>
<dbReference type="PANTHER" id="PTHR10300:SF14">
    <property type="entry name" value="PROTEIN SARAH"/>
    <property type="match status" value="1"/>
</dbReference>
<sequence>MSSIFNQNTHVILSAHGRRHDHSAIKIKAETDEYLKIPELQKQFLISPPASPPVGWEQCRENQPGFDFELLARLAGLNSAEVMNEVVPMNENYPAIKVFPCREDGDTILKPKIKATRRPDS</sequence>
<dbReference type="Pfam" id="PF04847">
    <property type="entry name" value="Calcipressin"/>
    <property type="match status" value="1"/>
</dbReference>
<evidence type="ECO:0000313" key="2">
    <source>
        <dbReference type="EMBL" id="VDP28259.1"/>
    </source>
</evidence>
<dbReference type="Proteomes" id="UP000270296">
    <property type="component" value="Unassembled WGS sequence"/>
</dbReference>
<dbReference type="InterPro" id="IPR006931">
    <property type="entry name" value="Calcipressin"/>
</dbReference>
<dbReference type="PANTHER" id="PTHR10300">
    <property type="entry name" value="CALCIPRESSIN"/>
    <property type="match status" value="1"/>
</dbReference>
<evidence type="ECO:0000313" key="3">
    <source>
        <dbReference type="Proteomes" id="UP000270296"/>
    </source>
</evidence>
<dbReference type="GO" id="GO:0005634">
    <property type="term" value="C:nucleus"/>
    <property type="evidence" value="ECO:0007669"/>
    <property type="project" value="TreeGrafter"/>
</dbReference>